<feature type="domain" description="Flagellar basal body rod protein N-terminal" evidence="3">
    <location>
        <begin position="7"/>
        <end position="35"/>
    </location>
</feature>
<proteinExistence type="inferred from homology"/>
<evidence type="ECO:0000313" key="5">
    <source>
        <dbReference type="EMBL" id="PKG28388.1"/>
    </source>
</evidence>
<accession>A0A2N0ZFV3</accession>
<evidence type="ECO:0000256" key="2">
    <source>
        <dbReference type="RuleBase" id="RU362116"/>
    </source>
</evidence>
<dbReference type="EMBL" id="PISD01000030">
    <property type="protein sequence ID" value="PKG28388.1"/>
    <property type="molecule type" value="Genomic_DNA"/>
</dbReference>
<dbReference type="InterPro" id="IPR001444">
    <property type="entry name" value="Flag_bb_rod_N"/>
</dbReference>
<keyword evidence="6" id="KW-1185">Reference proteome</keyword>
<dbReference type="Proteomes" id="UP000233343">
    <property type="component" value="Unassembled WGS sequence"/>
</dbReference>
<evidence type="ECO:0000313" key="6">
    <source>
        <dbReference type="Proteomes" id="UP000233343"/>
    </source>
</evidence>
<dbReference type="Pfam" id="PF06429">
    <property type="entry name" value="Flg_bbr_C"/>
    <property type="match status" value="1"/>
</dbReference>
<name>A0A2N0ZFV3_9BACI</name>
<comment type="caution">
    <text evidence="5">The sequence shown here is derived from an EMBL/GenBank/DDBJ whole genome shotgun (WGS) entry which is preliminary data.</text>
</comment>
<dbReference type="RefSeq" id="WP_066189256.1">
    <property type="nucleotide sequence ID" value="NZ_JARMMB010000015.1"/>
</dbReference>
<keyword evidence="2" id="KW-0975">Bacterial flagellum</keyword>
<comment type="similarity">
    <text evidence="1 2">Belongs to the flagella basal body rod proteins family.</text>
</comment>
<keyword evidence="5" id="KW-0282">Flagellum</keyword>
<dbReference type="GO" id="GO:0071978">
    <property type="term" value="P:bacterial-type flagellum-dependent swarming motility"/>
    <property type="evidence" value="ECO:0007669"/>
    <property type="project" value="TreeGrafter"/>
</dbReference>
<protein>
    <submittedName>
        <fullName evidence="5">Flagellar hook-basal body protein</fullName>
    </submittedName>
</protein>
<evidence type="ECO:0000259" key="4">
    <source>
        <dbReference type="Pfam" id="PF06429"/>
    </source>
</evidence>
<dbReference type="NCBIfam" id="TIGR03506">
    <property type="entry name" value="FlgEFG_subfam"/>
    <property type="match status" value="1"/>
</dbReference>
<dbReference type="PANTHER" id="PTHR30435">
    <property type="entry name" value="FLAGELLAR PROTEIN"/>
    <property type="match status" value="1"/>
</dbReference>
<dbReference type="PANTHER" id="PTHR30435:SF19">
    <property type="entry name" value="FLAGELLAR BASAL-BODY ROD PROTEIN FLGG"/>
    <property type="match status" value="1"/>
</dbReference>
<keyword evidence="5" id="KW-0966">Cell projection</keyword>
<evidence type="ECO:0000256" key="1">
    <source>
        <dbReference type="ARBA" id="ARBA00009677"/>
    </source>
</evidence>
<dbReference type="SUPFAM" id="SSF117143">
    <property type="entry name" value="Flagellar hook protein flgE"/>
    <property type="match status" value="1"/>
</dbReference>
<dbReference type="InterPro" id="IPR020013">
    <property type="entry name" value="Flagellar_FlgE/F/G"/>
</dbReference>
<keyword evidence="5" id="KW-0969">Cilium</keyword>
<gene>
    <name evidence="5" type="ORF">CWS20_14370</name>
</gene>
<comment type="subcellular location">
    <subcellularLocation>
        <location evidence="2">Bacterial flagellum basal body</location>
    </subcellularLocation>
</comment>
<dbReference type="InterPro" id="IPR010930">
    <property type="entry name" value="Flg_bb/hook_C_dom"/>
</dbReference>
<organism evidence="5 6">
    <name type="scientific">Cytobacillus horneckiae</name>
    <dbReference type="NCBI Taxonomy" id="549687"/>
    <lineage>
        <taxon>Bacteria</taxon>
        <taxon>Bacillati</taxon>
        <taxon>Bacillota</taxon>
        <taxon>Bacilli</taxon>
        <taxon>Bacillales</taxon>
        <taxon>Bacillaceae</taxon>
        <taxon>Cytobacillus</taxon>
    </lineage>
</organism>
<evidence type="ECO:0000259" key="3">
    <source>
        <dbReference type="Pfam" id="PF00460"/>
    </source>
</evidence>
<dbReference type="GO" id="GO:0009425">
    <property type="term" value="C:bacterial-type flagellum basal body"/>
    <property type="evidence" value="ECO:0007669"/>
    <property type="project" value="UniProtKB-SubCell"/>
</dbReference>
<dbReference type="InterPro" id="IPR037925">
    <property type="entry name" value="FlgE/F/G-like"/>
</dbReference>
<feature type="domain" description="Flagellar basal-body/hook protein C-terminal" evidence="4">
    <location>
        <begin position="235"/>
        <end position="277"/>
    </location>
</feature>
<dbReference type="AlphaFoldDB" id="A0A2N0ZFV3"/>
<reference evidence="5 6" key="1">
    <citation type="journal article" date="2010" name="Int. J. Syst. Evol. Microbiol.">
        <title>Bacillus horneckiae sp. nov., isolated from a spacecraft-assembly clean room.</title>
        <authorList>
            <person name="Vaishampayan P."/>
            <person name="Probst A."/>
            <person name="Krishnamurthi S."/>
            <person name="Ghosh S."/>
            <person name="Osman S."/>
            <person name="McDowall A."/>
            <person name="Ruckmani A."/>
            <person name="Mayilraj S."/>
            <person name="Venkateswaran K."/>
        </authorList>
    </citation>
    <scope>NUCLEOTIDE SEQUENCE [LARGE SCALE GENOMIC DNA]</scope>
    <source>
        <strain evidence="6">1PO1SC</strain>
    </source>
</reference>
<sequence>MNRTMITATNTLSQLQKQMDIASHNLSNVSTTGYKRRETSFSEMLVQQFNNHPNESPEINRMTPAGIRQGVGAKLGQSQMVADLGSLNTTNRPLDFALTTEGQYFRVLQQTENGASLRFTRDGAFYLTPTGQNENMLVTSEGHAVLDQNNNPIIISGDASNYKLLDNGRLQVQLNNGGSQEIDLGISLVRKPQFLEQVGGNLLGLPNDLAALNVTAADIYTDLNGQMSNGIALSQGMLEQSNVDMGKEMTDIMNIQRSYQFQSRSISMADQMMGLINGIR</sequence>
<dbReference type="Pfam" id="PF00460">
    <property type="entry name" value="Flg_bb_rod"/>
    <property type="match status" value="1"/>
</dbReference>